<evidence type="ECO:0000313" key="2">
    <source>
        <dbReference type="Proteomes" id="UP000011713"/>
    </source>
</evidence>
<dbReference type="Proteomes" id="UP000011713">
    <property type="component" value="Unassembled WGS sequence"/>
</dbReference>
<name>M4BJ71_HYAAE</name>
<evidence type="ECO:0000313" key="1">
    <source>
        <dbReference type="EnsemblProtists" id="HpaP806449"/>
    </source>
</evidence>
<dbReference type="PANTHER" id="PTHR37935:SF1">
    <property type="entry name" value="CHROMOSOME UNDETERMINED SCAFFOLD_14, WHOLE GENOME SHOTGUN SEQUENCE"/>
    <property type="match status" value="1"/>
</dbReference>
<accession>M4BJ71</accession>
<dbReference type="EMBL" id="JH598312">
    <property type="status" value="NOT_ANNOTATED_CDS"/>
    <property type="molecule type" value="Genomic_DNA"/>
</dbReference>
<dbReference type="HOGENOM" id="CLU_051767_0_0_1"/>
<dbReference type="PANTHER" id="PTHR37935">
    <property type="entry name" value="CHROMOSOME UNDETERMINED SCAFFOLD_14, WHOLE GENOME SHOTGUN SEQUENCE"/>
    <property type="match status" value="1"/>
</dbReference>
<dbReference type="eggNOG" id="ENOG502QPJT">
    <property type="taxonomic scope" value="Eukaryota"/>
</dbReference>
<dbReference type="InParanoid" id="M4BJ71"/>
<reference evidence="1" key="2">
    <citation type="submission" date="2015-06" db="UniProtKB">
        <authorList>
            <consortium name="EnsemblProtists"/>
        </authorList>
    </citation>
    <scope>IDENTIFICATION</scope>
    <source>
        <strain evidence="1">Emoy2</strain>
    </source>
</reference>
<sequence>MVRRLMRSQRVWWWMGSLALGAVALVAFGPELKLGVSKHTADVASRSLQDETLRDNTRELASLIVQTVLNDPNVLDQASRFLQRLAAMESTRDALQILVVHTLNDPMTRFQMAEMSKCTLAAILEDPKTLRQVVELLSSTVADTKAKESLLLLLQQVMQDDQTRANVTLMVAHTFLQDAVKQNVGQALGDAVHDVLSRKDIQEHAKEFVSSVVRDQTVQVQSGEAMWSTFMYALTPGWLSWIWANPGETAKEVVLTTPAAEVATVVLAATAAETERAKKKEKDACTETETIKEAH</sequence>
<organism evidence="1 2">
    <name type="scientific">Hyaloperonospora arabidopsidis (strain Emoy2)</name>
    <name type="common">Downy mildew agent</name>
    <name type="synonym">Peronospora arabidopsidis</name>
    <dbReference type="NCBI Taxonomy" id="559515"/>
    <lineage>
        <taxon>Eukaryota</taxon>
        <taxon>Sar</taxon>
        <taxon>Stramenopiles</taxon>
        <taxon>Oomycota</taxon>
        <taxon>Peronosporomycetes</taxon>
        <taxon>Peronosporales</taxon>
        <taxon>Peronosporaceae</taxon>
        <taxon>Hyaloperonospora</taxon>
    </lineage>
</organism>
<protein>
    <submittedName>
        <fullName evidence="1">Uncharacterized protein</fullName>
    </submittedName>
</protein>
<dbReference type="OMA" id="LSWIWEN"/>
<dbReference type="AlphaFoldDB" id="M4BJ71"/>
<dbReference type="VEuPathDB" id="FungiDB:HpaG806449"/>
<reference evidence="2" key="1">
    <citation type="journal article" date="2010" name="Science">
        <title>Signatures of adaptation to obligate biotrophy in the Hyaloperonospora arabidopsidis genome.</title>
        <authorList>
            <person name="Baxter L."/>
            <person name="Tripathy S."/>
            <person name="Ishaque N."/>
            <person name="Boot N."/>
            <person name="Cabral A."/>
            <person name="Kemen E."/>
            <person name="Thines M."/>
            <person name="Ah-Fong A."/>
            <person name="Anderson R."/>
            <person name="Badejoko W."/>
            <person name="Bittner-Eddy P."/>
            <person name="Boore J.L."/>
            <person name="Chibucos M.C."/>
            <person name="Coates M."/>
            <person name="Dehal P."/>
            <person name="Delehaunty K."/>
            <person name="Dong S."/>
            <person name="Downton P."/>
            <person name="Dumas B."/>
            <person name="Fabro G."/>
            <person name="Fronick C."/>
            <person name="Fuerstenberg S.I."/>
            <person name="Fulton L."/>
            <person name="Gaulin E."/>
            <person name="Govers F."/>
            <person name="Hughes L."/>
            <person name="Humphray S."/>
            <person name="Jiang R.H."/>
            <person name="Judelson H."/>
            <person name="Kamoun S."/>
            <person name="Kyung K."/>
            <person name="Meijer H."/>
            <person name="Minx P."/>
            <person name="Morris P."/>
            <person name="Nelson J."/>
            <person name="Phuntumart V."/>
            <person name="Qutob D."/>
            <person name="Rehmany A."/>
            <person name="Rougon-Cardoso A."/>
            <person name="Ryden P."/>
            <person name="Torto-Alalibo T."/>
            <person name="Studholme D."/>
            <person name="Wang Y."/>
            <person name="Win J."/>
            <person name="Wood J."/>
            <person name="Clifton S.W."/>
            <person name="Rogers J."/>
            <person name="Van den Ackerveken G."/>
            <person name="Jones J.D."/>
            <person name="McDowell J.M."/>
            <person name="Beynon J."/>
            <person name="Tyler B.M."/>
        </authorList>
    </citation>
    <scope>NUCLEOTIDE SEQUENCE [LARGE SCALE GENOMIC DNA]</scope>
    <source>
        <strain evidence="2">Emoy2</strain>
    </source>
</reference>
<dbReference type="EnsemblProtists" id="HpaT806449">
    <property type="protein sequence ID" value="HpaP806449"/>
    <property type="gene ID" value="HpaG806449"/>
</dbReference>
<keyword evidence="2" id="KW-1185">Reference proteome</keyword>
<proteinExistence type="predicted"/>